<feature type="signal peptide" evidence="1">
    <location>
        <begin position="1"/>
        <end position="21"/>
    </location>
</feature>
<dbReference type="InterPro" id="IPR021516">
    <property type="entry name" value="DUF3179"/>
</dbReference>
<evidence type="ECO:0008006" key="4">
    <source>
        <dbReference type="Google" id="ProtNLM"/>
    </source>
</evidence>
<evidence type="ECO:0000313" key="2">
    <source>
        <dbReference type="EMBL" id="SDS46022.1"/>
    </source>
</evidence>
<feature type="chain" id="PRO_5009259924" description="DUF3179 domain-containing protein" evidence="1">
    <location>
        <begin position="22"/>
        <end position="308"/>
    </location>
</feature>
<evidence type="ECO:0000313" key="3">
    <source>
        <dbReference type="Proteomes" id="UP000198858"/>
    </source>
</evidence>
<name>A0A1H1SDL2_9FLAO</name>
<accession>A0A1H1SDL2</accession>
<dbReference type="AlphaFoldDB" id="A0A1H1SDL2"/>
<organism evidence="2 3">
    <name type="scientific">Christiangramia echinicola</name>
    <dbReference type="NCBI Taxonomy" id="279359"/>
    <lineage>
        <taxon>Bacteria</taxon>
        <taxon>Pseudomonadati</taxon>
        <taxon>Bacteroidota</taxon>
        <taxon>Flavobacteriia</taxon>
        <taxon>Flavobacteriales</taxon>
        <taxon>Flavobacteriaceae</taxon>
        <taxon>Christiangramia</taxon>
    </lineage>
</organism>
<protein>
    <recommendedName>
        <fullName evidence="4">DUF3179 domain-containing protein</fullName>
    </recommendedName>
</protein>
<gene>
    <name evidence="2" type="ORF">SAMN04488552_3234</name>
</gene>
<dbReference type="STRING" id="1250231.SAMN04488552_3234"/>
<dbReference type="RefSeq" id="WP_089663805.1">
    <property type="nucleotide sequence ID" value="NZ_LT629745.1"/>
</dbReference>
<keyword evidence="3" id="KW-1185">Reference proteome</keyword>
<dbReference type="Proteomes" id="UP000198858">
    <property type="component" value="Chromosome I"/>
</dbReference>
<sequence length="308" mass="34574">MKLFLKLIIVFSVIYSSNAQTKNGFDLKNSCISLEDIKSGGPPRDGIPSIDKPKFTNALESEISSDARILGVYINGIAKAYPISILNYHEIVNDYFGEKPVVITYCPLCGSGIAFIAEVNGKKLTFGVSGLLFNSDVLLYDRQTESLWSQLKYEAISGKLLGEKLTVLNTANTTWENWKEKHPNTLILSENTGFIRDYSQNPYPDYNTSSAIYFPVKNNDDRFHPKEMVIGIEINGKTKAYPYSELKKLNGTLLEDTFAGQKLKIKYDSKAQSAEILDASGNLLPAITNFWFAWYAFNPDTEVYQYGK</sequence>
<reference evidence="2 3" key="1">
    <citation type="submission" date="2016-10" db="EMBL/GenBank/DDBJ databases">
        <authorList>
            <person name="Varghese N."/>
            <person name="Submissions S."/>
        </authorList>
    </citation>
    <scope>NUCLEOTIDE SEQUENCE [LARGE SCALE GENOMIC DNA]</scope>
    <source>
        <strain evidence="2 3">Mar_2010_102</strain>
    </source>
</reference>
<keyword evidence="1" id="KW-0732">Signal</keyword>
<proteinExistence type="predicted"/>
<dbReference type="Pfam" id="PF11376">
    <property type="entry name" value="DUF3179"/>
    <property type="match status" value="1"/>
</dbReference>
<evidence type="ECO:0000256" key="1">
    <source>
        <dbReference type="SAM" id="SignalP"/>
    </source>
</evidence>
<dbReference type="EMBL" id="LT629745">
    <property type="protein sequence ID" value="SDS46022.1"/>
    <property type="molecule type" value="Genomic_DNA"/>
</dbReference>